<dbReference type="PANTHER" id="PTHR43681:SF1">
    <property type="entry name" value="SARCALUMENIN"/>
    <property type="match status" value="1"/>
</dbReference>
<organism evidence="5 6">
    <name type="scientific">Aeromicrobium piscarium</name>
    <dbReference type="NCBI Taxonomy" id="2590901"/>
    <lineage>
        <taxon>Bacteria</taxon>
        <taxon>Bacillati</taxon>
        <taxon>Actinomycetota</taxon>
        <taxon>Actinomycetes</taxon>
        <taxon>Propionibacteriales</taxon>
        <taxon>Nocardioidaceae</taxon>
        <taxon>Aeromicrobium</taxon>
    </lineage>
</organism>
<feature type="coiled-coil region" evidence="1">
    <location>
        <begin position="487"/>
        <end position="514"/>
    </location>
</feature>
<dbReference type="PANTHER" id="PTHR43681">
    <property type="entry name" value="TRANSMEMBRANE GTPASE FZO"/>
    <property type="match status" value="1"/>
</dbReference>
<feature type="region of interest" description="Disordered" evidence="2">
    <location>
        <begin position="67"/>
        <end position="184"/>
    </location>
</feature>
<evidence type="ECO:0000259" key="4">
    <source>
        <dbReference type="Pfam" id="PF00350"/>
    </source>
</evidence>
<feature type="compositionally biased region" description="Low complexity" evidence="2">
    <location>
        <begin position="67"/>
        <end position="112"/>
    </location>
</feature>
<dbReference type="OrthoDB" id="3798616at2"/>
<feature type="compositionally biased region" description="Pro residues" evidence="2">
    <location>
        <begin position="22"/>
        <end position="33"/>
    </location>
</feature>
<feature type="compositionally biased region" description="Basic residues" evidence="2">
    <location>
        <begin position="113"/>
        <end position="123"/>
    </location>
</feature>
<dbReference type="InterPro" id="IPR051943">
    <property type="entry name" value="TRAFAC_Dynamin-like_GTPase"/>
</dbReference>
<feature type="domain" description="Dynamin N-terminal" evidence="4">
    <location>
        <begin position="223"/>
        <end position="382"/>
    </location>
</feature>
<dbReference type="SUPFAM" id="SSF52540">
    <property type="entry name" value="P-loop containing nucleoside triphosphate hydrolases"/>
    <property type="match status" value="1"/>
</dbReference>
<evidence type="ECO:0000313" key="5">
    <source>
        <dbReference type="EMBL" id="TSD65189.1"/>
    </source>
</evidence>
<evidence type="ECO:0000256" key="2">
    <source>
        <dbReference type="SAM" id="MobiDB-lite"/>
    </source>
</evidence>
<feature type="compositionally biased region" description="Low complexity" evidence="2">
    <location>
        <begin position="1"/>
        <end position="21"/>
    </location>
</feature>
<keyword evidence="3" id="KW-0472">Membrane</keyword>
<feature type="region of interest" description="Disordered" evidence="2">
    <location>
        <begin position="1"/>
        <end position="54"/>
    </location>
</feature>
<evidence type="ECO:0000313" key="6">
    <source>
        <dbReference type="Proteomes" id="UP000316988"/>
    </source>
</evidence>
<reference evidence="5 6" key="1">
    <citation type="submission" date="2019-07" db="EMBL/GenBank/DDBJ databases">
        <authorList>
            <person name="Zhao L.H."/>
        </authorList>
    </citation>
    <scope>NUCLEOTIDE SEQUENCE [LARGE SCALE GENOMIC DNA]</scope>
    <source>
        <strain evidence="5 6">Co35</strain>
    </source>
</reference>
<dbReference type="EMBL" id="VLNT01000003">
    <property type="protein sequence ID" value="TSD65189.1"/>
    <property type="molecule type" value="Genomic_DNA"/>
</dbReference>
<comment type="caution">
    <text evidence="5">The sequence shown here is derived from an EMBL/GenBank/DDBJ whole genome shotgun (WGS) entry which is preliminary data.</text>
</comment>
<dbReference type="Gene3D" id="3.40.50.300">
    <property type="entry name" value="P-loop containing nucleotide triphosphate hydrolases"/>
    <property type="match status" value="1"/>
</dbReference>
<name>A0A554SFR4_9ACTN</name>
<dbReference type="Proteomes" id="UP000316988">
    <property type="component" value="Unassembled WGS sequence"/>
</dbReference>
<dbReference type="InterPro" id="IPR045063">
    <property type="entry name" value="Dynamin_N"/>
</dbReference>
<protein>
    <submittedName>
        <fullName evidence="5">Isoniazid-inducible protein iniA</fullName>
    </submittedName>
</protein>
<proteinExistence type="predicted"/>
<feature type="transmembrane region" description="Helical" evidence="3">
    <location>
        <begin position="642"/>
        <end position="673"/>
    </location>
</feature>
<sequence length="787" mass="85009">MIRAIPPTRVTPRSPTRATPRSPTPATPRPPTSRPRSVMSMPTSPRTTRSTWATSAWTCLRTTRSVATSTRTVAAAPTAATTTSRVPSTPTVATSTRTVAAAPTAATTTSRARATRTRRRTPRSTRPSTITPTTTTTTRADPGRSPAAASLAVRSGRRSGSGVIPSPRLRGAHVSASPVPHDSPSLDEIVERLSTFATSHGRPELTTRLDEARTLVNDTAVQVVVVGQFKQGKSALVNALIDAPVCPVDDVVATAVPTSVSWGEQPSALLVTEFEEEQTSIRTPIDPRQLRRHVTELAGETGFAGSLHAEVRLPRSFLADGLVLVDTPGVGRAQAQISTNLTLLPQADAAIMLSDATQEFTQPEMSFLRQAVALCPRITCVVSKIDLQHQWRTILDADREHLAAAEIEVPLLATSALLHDLAGREHDEELAREAQVAALGTHLHDVVRADVLAERRRAAATDITGVGEHLMMVLQAELRALGAASGAVEVVRELEDARDVADQLTRRSARWQQTLSDGAAELVSDIEFDLRDRLRAVGREAEQLIEDCDPGEVWDDVGLWLAESVTQAVSDNFVWAHQRSEHLAEVVARHFSLDGRAALPDLTLDGAEQALRAIGGLEFVRSGRLSLGQKVMVGMKGSYGGILMFGLMTSLAGMALVNPLSVAAGLMMGGFAYRQDANQRLEQRRNEAKVAVRRLIDESIFQVGKESRDRMGRIKRVLRDHFSEIAEDLKRSLAESVRAAKDGAALPTDERSRRALVLSRELREIRELCRQAGAGTAPALTQELTSA</sequence>
<feature type="compositionally biased region" description="Low complexity" evidence="2">
    <location>
        <begin position="34"/>
        <end position="54"/>
    </location>
</feature>
<evidence type="ECO:0000256" key="3">
    <source>
        <dbReference type="SAM" id="Phobius"/>
    </source>
</evidence>
<dbReference type="InterPro" id="IPR027417">
    <property type="entry name" value="P-loop_NTPase"/>
</dbReference>
<feature type="compositionally biased region" description="Low complexity" evidence="2">
    <location>
        <begin position="124"/>
        <end position="140"/>
    </location>
</feature>
<gene>
    <name evidence="5" type="ORF">FNM00_05645</name>
</gene>
<accession>A0A554SFR4</accession>
<dbReference type="AlphaFoldDB" id="A0A554SFR4"/>
<keyword evidence="6" id="KW-1185">Reference proteome</keyword>
<evidence type="ECO:0000256" key="1">
    <source>
        <dbReference type="SAM" id="Coils"/>
    </source>
</evidence>
<dbReference type="Pfam" id="PF00350">
    <property type="entry name" value="Dynamin_N"/>
    <property type="match status" value="1"/>
</dbReference>
<keyword evidence="3" id="KW-1133">Transmembrane helix</keyword>
<keyword evidence="1" id="KW-0175">Coiled coil</keyword>
<keyword evidence="3" id="KW-0812">Transmembrane</keyword>